<evidence type="ECO:0000256" key="1">
    <source>
        <dbReference type="SAM" id="MobiDB-lite"/>
    </source>
</evidence>
<organism evidence="4 5">
    <name type="scientific">Pseudovirgaria hyperparasitica</name>
    <dbReference type="NCBI Taxonomy" id="470096"/>
    <lineage>
        <taxon>Eukaryota</taxon>
        <taxon>Fungi</taxon>
        <taxon>Dikarya</taxon>
        <taxon>Ascomycota</taxon>
        <taxon>Pezizomycotina</taxon>
        <taxon>Dothideomycetes</taxon>
        <taxon>Dothideomycetes incertae sedis</taxon>
        <taxon>Acrospermales</taxon>
        <taxon>Acrospermaceae</taxon>
        <taxon>Pseudovirgaria</taxon>
    </lineage>
</organism>
<name>A0A6A6VU18_9PEZI</name>
<evidence type="ECO:0000313" key="5">
    <source>
        <dbReference type="Proteomes" id="UP000799437"/>
    </source>
</evidence>
<feature type="compositionally biased region" description="Low complexity" evidence="1">
    <location>
        <begin position="198"/>
        <end position="212"/>
    </location>
</feature>
<dbReference type="PANTHER" id="PTHR34154:SF10">
    <property type="entry name" value="ASL1-LIKE GLYCOSYL HYDROLASE CATALYTIC DOMAIN-CONTAINING PROTEIN"/>
    <property type="match status" value="1"/>
</dbReference>
<dbReference type="RefSeq" id="XP_033596096.1">
    <property type="nucleotide sequence ID" value="XM_033745823.1"/>
</dbReference>
<dbReference type="GO" id="GO:0071966">
    <property type="term" value="P:fungal-type cell wall polysaccharide metabolic process"/>
    <property type="evidence" value="ECO:0007669"/>
    <property type="project" value="TreeGrafter"/>
</dbReference>
<accession>A0A6A6VU18</accession>
<gene>
    <name evidence="4" type="ORF">EJ05DRAFT_489833</name>
</gene>
<dbReference type="Gene3D" id="3.20.20.80">
    <property type="entry name" value="Glycosidases"/>
    <property type="match status" value="1"/>
</dbReference>
<evidence type="ECO:0000256" key="2">
    <source>
        <dbReference type="SAM" id="SignalP"/>
    </source>
</evidence>
<feature type="compositionally biased region" description="Polar residues" evidence="1">
    <location>
        <begin position="68"/>
        <end position="85"/>
    </location>
</feature>
<dbReference type="InterPro" id="IPR024655">
    <property type="entry name" value="Asl1_glyco_hydro_catalytic"/>
</dbReference>
<feature type="chain" id="PRO_5025572274" description="Asl1-like glycosyl hydrolase catalytic domain-containing protein" evidence="2">
    <location>
        <begin position="17"/>
        <end position="461"/>
    </location>
</feature>
<dbReference type="Pfam" id="PF11790">
    <property type="entry name" value="Glyco_hydro_cc"/>
    <property type="match status" value="1"/>
</dbReference>
<evidence type="ECO:0000259" key="3">
    <source>
        <dbReference type="Pfam" id="PF11790"/>
    </source>
</evidence>
<dbReference type="PANTHER" id="PTHR34154">
    <property type="entry name" value="ALKALI-SENSITIVE LINKAGE PROTEIN 1"/>
    <property type="match status" value="1"/>
</dbReference>
<feature type="domain" description="Asl1-like glycosyl hydrolase catalytic" evidence="3">
    <location>
        <begin position="232"/>
        <end position="458"/>
    </location>
</feature>
<feature type="signal peptide" evidence="2">
    <location>
        <begin position="1"/>
        <end position="16"/>
    </location>
</feature>
<dbReference type="SUPFAM" id="SSF51445">
    <property type="entry name" value="(Trans)glycosidases"/>
    <property type="match status" value="1"/>
</dbReference>
<proteinExistence type="predicted"/>
<feature type="region of interest" description="Disordered" evidence="1">
    <location>
        <begin position="132"/>
        <end position="230"/>
    </location>
</feature>
<feature type="compositionally biased region" description="Pro residues" evidence="1">
    <location>
        <begin position="183"/>
        <end position="197"/>
    </location>
</feature>
<dbReference type="OrthoDB" id="43654at2759"/>
<protein>
    <recommendedName>
        <fullName evidence="3">Asl1-like glycosyl hydrolase catalytic domain-containing protein</fullName>
    </recommendedName>
</protein>
<feature type="region of interest" description="Disordered" evidence="1">
    <location>
        <begin position="68"/>
        <end position="110"/>
    </location>
</feature>
<dbReference type="AlphaFoldDB" id="A0A6A6VU18"/>
<dbReference type="InterPro" id="IPR017853">
    <property type="entry name" value="GH"/>
</dbReference>
<evidence type="ECO:0000313" key="4">
    <source>
        <dbReference type="EMBL" id="KAF2753645.1"/>
    </source>
</evidence>
<dbReference type="Proteomes" id="UP000799437">
    <property type="component" value="Unassembled WGS sequence"/>
</dbReference>
<reference evidence="4" key="1">
    <citation type="journal article" date="2020" name="Stud. Mycol.">
        <title>101 Dothideomycetes genomes: a test case for predicting lifestyles and emergence of pathogens.</title>
        <authorList>
            <person name="Haridas S."/>
            <person name="Albert R."/>
            <person name="Binder M."/>
            <person name="Bloem J."/>
            <person name="Labutti K."/>
            <person name="Salamov A."/>
            <person name="Andreopoulos B."/>
            <person name="Baker S."/>
            <person name="Barry K."/>
            <person name="Bills G."/>
            <person name="Bluhm B."/>
            <person name="Cannon C."/>
            <person name="Castanera R."/>
            <person name="Culley D."/>
            <person name="Daum C."/>
            <person name="Ezra D."/>
            <person name="Gonzalez J."/>
            <person name="Henrissat B."/>
            <person name="Kuo A."/>
            <person name="Liang C."/>
            <person name="Lipzen A."/>
            <person name="Lutzoni F."/>
            <person name="Magnuson J."/>
            <person name="Mondo S."/>
            <person name="Nolan M."/>
            <person name="Ohm R."/>
            <person name="Pangilinan J."/>
            <person name="Park H.-J."/>
            <person name="Ramirez L."/>
            <person name="Alfaro M."/>
            <person name="Sun H."/>
            <person name="Tritt A."/>
            <person name="Yoshinaga Y."/>
            <person name="Zwiers L.-H."/>
            <person name="Turgeon B."/>
            <person name="Goodwin S."/>
            <person name="Spatafora J."/>
            <person name="Crous P."/>
            <person name="Grigoriev I."/>
        </authorList>
    </citation>
    <scope>NUCLEOTIDE SEQUENCE</scope>
    <source>
        <strain evidence="4">CBS 121739</strain>
    </source>
</reference>
<dbReference type="InterPro" id="IPR053183">
    <property type="entry name" value="ASL1"/>
</dbReference>
<dbReference type="GeneID" id="54486877"/>
<keyword evidence="2" id="KW-0732">Signal</keyword>
<dbReference type="GO" id="GO:0009277">
    <property type="term" value="C:fungal-type cell wall"/>
    <property type="evidence" value="ECO:0007669"/>
    <property type="project" value="TreeGrafter"/>
</dbReference>
<feature type="compositionally biased region" description="Low complexity" evidence="1">
    <location>
        <begin position="146"/>
        <end position="182"/>
    </location>
</feature>
<sequence length="461" mass="48138">MSTKLALLALLSSALAVPFDARHPKYPAGNTTAVMPTGGYGGDHSTVEPTTYITSTSYITQFITLTRPHSPSAPEQTPTPTQEQSVDAEATGGAGSDSGANPGGYASQGSQQCGAVVTSTVKQQVTVTVTAGSANTPAPAPPAAPSAPAEPSVAQSPVAAPSFATYAPESSAAPPESHAPEATPSPTPAPAPAPAPAPVSSVVQQPAPSSSTEEGYKPAPTAGSSPKGGKRGLAYNDASLTTCFKDNAKVSWAYNWEATPRNLDSAFEYVPTMWGMKSDFTSTWKGFADAAIASGSKHLMAFNEPDLTSQANMSPADAAKNYRTYFQQYYGKGLRLGAPSVTNGGGNMGLTWLASFMKECSDCQIDFCPVHWYDSYQNIDYFKSHMQKATEACNGKPIWLTEFGTNDGSDDQISGFLKTVLPWLDSQDYVERYAYFMAGTGARQLVTGTAASTIGAVYGSA</sequence>
<dbReference type="EMBL" id="ML996583">
    <property type="protein sequence ID" value="KAF2753645.1"/>
    <property type="molecule type" value="Genomic_DNA"/>
</dbReference>
<keyword evidence="5" id="KW-1185">Reference proteome</keyword>